<dbReference type="RefSeq" id="WP_054457993.1">
    <property type="nucleotide sequence ID" value="NZ_CYTK01000012.1"/>
</dbReference>
<name>A0AAD2KLX6_ACHAE</name>
<reference evidence="1 2" key="1">
    <citation type="submission" date="2015-09" db="EMBL/GenBank/DDBJ databases">
        <authorList>
            <consortium name="Pathogen Informatics"/>
        </authorList>
    </citation>
    <scope>NUCLEOTIDE SEQUENCE [LARGE SCALE GENOMIC DNA]</scope>
    <source>
        <strain evidence="1 2">2789STDY5608625</strain>
    </source>
</reference>
<sequence length="111" mass="12808">MRFFVEENNLNAVVKWYETYPSKNQDDGFDLRGTILKRLNELYLPRLADFEADPAATAKEMAFACVYGPIFAYPDFETRANSDLTDFIMVNLYVRPRLDEVRGKLLEVSVG</sequence>
<protein>
    <submittedName>
        <fullName evidence="1">Uncharacterized protein</fullName>
    </submittedName>
</protein>
<comment type="caution">
    <text evidence="1">The sequence shown here is derived from an EMBL/GenBank/DDBJ whole genome shotgun (WGS) entry which is preliminary data.</text>
</comment>
<dbReference type="AlphaFoldDB" id="A0AAD2KLX6"/>
<proteinExistence type="predicted"/>
<organism evidence="1 2">
    <name type="scientific">Achromobacter aegrifaciens</name>
    <dbReference type="NCBI Taxonomy" id="1287736"/>
    <lineage>
        <taxon>Bacteria</taxon>
        <taxon>Pseudomonadati</taxon>
        <taxon>Pseudomonadota</taxon>
        <taxon>Betaproteobacteria</taxon>
        <taxon>Burkholderiales</taxon>
        <taxon>Alcaligenaceae</taxon>
        <taxon>Achromobacter</taxon>
    </lineage>
</organism>
<accession>A0AAD2KLX6</accession>
<evidence type="ECO:0000313" key="2">
    <source>
        <dbReference type="Proteomes" id="UP000044098"/>
    </source>
</evidence>
<dbReference type="EMBL" id="CYTK01000012">
    <property type="protein sequence ID" value="CUJ70556.1"/>
    <property type="molecule type" value="Genomic_DNA"/>
</dbReference>
<evidence type="ECO:0000313" key="1">
    <source>
        <dbReference type="EMBL" id="CUJ70556.1"/>
    </source>
</evidence>
<dbReference type="Proteomes" id="UP000044098">
    <property type="component" value="Unassembled WGS sequence"/>
</dbReference>
<gene>
    <name evidence="1" type="ORF">ERS370000_05392</name>
</gene>